<evidence type="ECO:0000313" key="10">
    <source>
        <dbReference type="Ensembl" id="ENSSANP00000021991.1"/>
    </source>
</evidence>
<keyword evidence="11" id="KW-1185">Reference proteome</keyword>
<dbReference type="GO" id="GO:0008270">
    <property type="term" value="F:zinc ion binding"/>
    <property type="evidence" value="ECO:0007669"/>
    <property type="project" value="UniProtKB-KW"/>
</dbReference>
<sequence>MEGRSNLLSMMKLSIKVLIQSSLSLGRTLDSEYPPLQQLFVVLEHCLKHGLKVKKTFIGQNKSIWAPLELIEKLCPESAEISTSVRDMPGIKTGLGRARAWLHLALMQKKIADYMKELINRRDLLGEFYEPGALIMEEEGAVVVGMLVGLNVIDANLCVKGEDLDSQVGVLDFSMYLKDPQATETTQDDSKMTAILDQKHYIEELNRHLSCTVTDLQAKMDSLEKTNSKLIEELTAATDRINALREEQEQLKQENANILQTSQRKEEVTLQDSQLELETYRQTRQGLDEMYSVVWKQYKEEKRIRQELQKELELQIGLKQEMEVAMKLLEKDTHEKQDTLVALRQQLDQVKNLNLQMFNKAQESDRSELSAEKEQRQNLQRELHREQDNSAELRTQLQQLQGLQTELLDLRQEKKQLQQLCEEQEQALQEMGLHLSQSKLKMEDFKEVNKALKGHAWLKDDEATQCKQCQKEFSISRRKHHCRNCGDIYCNSCSSNELALPSYPRPVRVCDVCHSLLLQRSSIRS</sequence>
<dbReference type="InterPro" id="IPR037213">
    <property type="entry name" value="Run_dom_sf"/>
</dbReference>
<dbReference type="SMART" id="SM00064">
    <property type="entry name" value="FYVE"/>
    <property type="match status" value="1"/>
</dbReference>
<dbReference type="GO" id="GO:0015031">
    <property type="term" value="P:protein transport"/>
    <property type="evidence" value="ECO:0007669"/>
    <property type="project" value="TreeGrafter"/>
</dbReference>
<evidence type="ECO:0000256" key="4">
    <source>
        <dbReference type="ARBA" id="ARBA00023054"/>
    </source>
</evidence>
<dbReference type="InterPro" id="IPR047331">
    <property type="entry name" value="FYVE_RUFY1"/>
</dbReference>
<keyword evidence="2 5" id="KW-0863">Zinc-finger</keyword>
<dbReference type="FunFam" id="1.20.58.900:FF:000001">
    <property type="entry name" value="RUN and FYVE domain containing 2"/>
    <property type="match status" value="1"/>
</dbReference>
<evidence type="ECO:0000256" key="3">
    <source>
        <dbReference type="ARBA" id="ARBA00022833"/>
    </source>
</evidence>
<feature type="domain" description="FYVE-type" evidence="8">
    <location>
        <begin position="460"/>
        <end position="518"/>
    </location>
</feature>
<dbReference type="Gene3D" id="3.30.40.10">
    <property type="entry name" value="Zinc/RING finger domain, C3HC4 (zinc finger)"/>
    <property type="match status" value="1"/>
</dbReference>
<keyword evidence="3" id="KW-0862">Zinc</keyword>
<evidence type="ECO:0000256" key="1">
    <source>
        <dbReference type="ARBA" id="ARBA00022723"/>
    </source>
</evidence>
<reference evidence="10" key="1">
    <citation type="submission" date="2025-08" db="UniProtKB">
        <authorList>
            <consortium name="Ensembl"/>
        </authorList>
    </citation>
    <scope>IDENTIFICATION</scope>
</reference>
<feature type="region of interest" description="Disordered" evidence="7">
    <location>
        <begin position="362"/>
        <end position="388"/>
    </location>
</feature>
<dbReference type="PANTHER" id="PTHR45956">
    <property type="entry name" value="RUN AND FYVE DOMAIN-CONTAINING PROTEIN 2-LIKE PROTEIN"/>
    <property type="match status" value="1"/>
</dbReference>
<keyword evidence="1" id="KW-0479">Metal-binding</keyword>
<keyword evidence="4 6" id="KW-0175">Coiled coil</keyword>
<dbReference type="SUPFAM" id="SSF140741">
    <property type="entry name" value="RUN domain-like"/>
    <property type="match status" value="1"/>
</dbReference>
<dbReference type="PROSITE" id="PS50826">
    <property type="entry name" value="RUN"/>
    <property type="match status" value="1"/>
</dbReference>
<dbReference type="CDD" id="cd15758">
    <property type="entry name" value="FYVE_RUFY1"/>
    <property type="match status" value="1"/>
</dbReference>
<dbReference type="Gene3D" id="1.20.58.900">
    <property type="match status" value="1"/>
</dbReference>
<dbReference type="FunFam" id="3.30.40.10:FF:000046">
    <property type="entry name" value="RUN and FYVE domain containing 2"/>
    <property type="match status" value="1"/>
</dbReference>
<organism evidence="10 11">
    <name type="scientific">Sinocyclocheilus anshuiensis</name>
    <dbReference type="NCBI Taxonomy" id="1608454"/>
    <lineage>
        <taxon>Eukaryota</taxon>
        <taxon>Metazoa</taxon>
        <taxon>Chordata</taxon>
        <taxon>Craniata</taxon>
        <taxon>Vertebrata</taxon>
        <taxon>Euteleostomi</taxon>
        <taxon>Actinopterygii</taxon>
        <taxon>Neopterygii</taxon>
        <taxon>Teleostei</taxon>
        <taxon>Ostariophysi</taxon>
        <taxon>Cypriniformes</taxon>
        <taxon>Cyprinidae</taxon>
        <taxon>Cyprininae</taxon>
        <taxon>Sinocyclocheilus</taxon>
    </lineage>
</organism>
<feature type="coiled-coil region" evidence="6">
    <location>
        <begin position="206"/>
        <end position="290"/>
    </location>
</feature>
<dbReference type="InterPro" id="IPR047335">
    <property type="entry name" value="RUFY1-3"/>
</dbReference>
<feature type="domain" description="RUN" evidence="9">
    <location>
        <begin position="30"/>
        <end position="162"/>
    </location>
</feature>
<gene>
    <name evidence="10" type="primary">LOC107680908</name>
</gene>
<evidence type="ECO:0000313" key="11">
    <source>
        <dbReference type="Proteomes" id="UP000472260"/>
    </source>
</evidence>
<dbReference type="InterPro" id="IPR000306">
    <property type="entry name" value="Znf_FYVE"/>
</dbReference>
<dbReference type="InterPro" id="IPR017455">
    <property type="entry name" value="Znf_FYVE-rel"/>
</dbReference>
<evidence type="ECO:0000256" key="6">
    <source>
        <dbReference type="SAM" id="Coils"/>
    </source>
</evidence>
<evidence type="ECO:0000259" key="8">
    <source>
        <dbReference type="PROSITE" id="PS50178"/>
    </source>
</evidence>
<dbReference type="InterPro" id="IPR013083">
    <property type="entry name" value="Znf_RING/FYVE/PHD"/>
</dbReference>
<protein>
    <submittedName>
        <fullName evidence="10">RUN and FYVE domain-containing protein 1-like</fullName>
    </submittedName>
</protein>
<dbReference type="Gene3D" id="1.20.5.170">
    <property type="match status" value="1"/>
</dbReference>
<dbReference type="Ensembl" id="ENSSANT00000023439.1">
    <property type="protein sequence ID" value="ENSSANP00000021991.1"/>
    <property type="gene ID" value="ENSSANG00000011026.1"/>
</dbReference>
<dbReference type="PROSITE" id="PS50178">
    <property type="entry name" value="ZF_FYVE"/>
    <property type="match status" value="1"/>
</dbReference>
<dbReference type="InterPro" id="IPR004012">
    <property type="entry name" value="Run_dom"/>
</dbReference>
<name>A0A671LPZ3_9TELE</name>
<evidence type="ECO:0000256" key="5">
    <source>
        <dbReference type="PROSITE-ProRule" id="PRU00091"/>
    </source>
</evidence>
<dbReference type="SUPFAM" id="SSF57903">
    <property type="entry name" value="FYVE/PHD zinc finger"/>
    <property type="match status" value="1"/>
</dbReference>
<evidence type="ECO:0000256" key="2">
    <source>
        <dbReference type="ARBA" id="ARBA00022771"/>
    </source>
</evidence>
<dbReference type="AlphaFoldDB" id="A0A671LPZ3"/>
<accession>A0A671LPZ3</accession>
<proteinExistence type="predicted"/>
<dbReference type="Pfam" id="PF02759">
    <property type="entry name" value="RUN"/>
    <property type="match status" value="1"/>
</dbReference>
<dbReference type="GO" id="GO:0030100">
    <property type="term" value="P:regulation of endocytosis"/>
    <property type="evidence" value="ECO:0007669"/>
    <property type="project" value="TreeGrafter"/>
</dbReference>
<dbReference type="PANTHER" id="PTHR45956:SF4">
    <property type="entry name" value="RUN AND FYVE DOMAIN-CONTAINING PROTEIN 1"/>
    <property type="match status" value="1"/>
</dbReference>
<reference evidence="10" key="2">
    <citation type="submission" date="2025-09" db="UniProtKB">
        <authorList>
            <consortium name="Ensembl"/>
        </authorList>
    </citation>
    <scope>IDENTIFICATION</scope>
</reference>
<dbReference type="Pfam" id="PF01363">
    <property type="entry name" value="FYVE"/>
    <property type="match status" value="1"/>
</dbReference>
<dbReference type="InterPro" id="IPR011011">
    <property type="entry name" value="Znf_FYVE_PHD"/>
</dbReference>
<evidence type="ECO:0000256" key="7">
    <source>
        <dbReference type="SAM" id="MobiDB-lite"/>
    </source>
</evidence>
<evidence type="ECO:0000259" key="9">
    <source>
        <dbReference type="PROSITE" id="PS50826"/>
    </source>
</evidence>
<dbReference type="Proteomes" id="UP000472260">
    <property type="component" value="Unassembled WGS sequence"/>
</dbReference>
<dbReference type="GO" id="GO:0005737">
    <property type="term" value="C:cytoplasm"/>
    <property type="evidence" value="ECO:0007669"/>
    <property type="project" value="TreeGrafter"/>
</dbReference>
<dbReference type="SMART" id="SM00593">
    <property type="entry name" value="RUN"/>
    <property type="match status" value="1"/>
</dbReference>